<dbReference type="Proteomes" id="UP000636800">
    <property type="component" value="Chromosome 1"/>
</dbReference>
<dbReference type="OrthoDB" id="10264062at2759"/>
<protein>
    <submittedName>
        <fullName evidence="2">Uncharacterized protein</fullName>
    </submittedName>
</protein>
<keyword evidence="1" id="KW-0472">Membrane</keyword>
<comment type="caution">
    <text evidence="2">The sequence shown here is derived from an EMBL/GenBank/DDBJ whole genome shotgun (WGS) entry which is preliminary data.</text>
</comment>
<dbReference type="AlphaFoldDB" id="A0A835RQU3"/>
<feature type="transmembrane region" description="Helical" evidence="1">
    <location>
        <begin position="252"/>
        <end position="277"/>
    </location>
</feature>
<keyword evidence="3" id="KW-1185">Reference proteome</keyword>
<dbReference type="EMBL" id="JADCNL010000001">
    <property type="protein sequence ID" value="KAG0496611.1"/>
    <property type="molecule type" value="Genomic_DNA"/>
</dbReference>
<feature type="transmembrane region" description="Helical" evidence="1">
    <location>
        <begin position="194"/>
        <end position="215"/>
    </location>
</feature>
<reference evidence="2 3" key="1">
    <citation type="journal article" date="2020" name="Nat. Food">
        <title>A phased Vanilla planifolia genome enables genetic improvement of flavour and production.</title>
        <authorList>
            <person name="Hasing T."/>
            <person name="Tang H."/>
            <person name="Brym M."/>
            <person name="Khazi F."/>
            <person name="Huang T."/>
            <person name="Chambers A.H."/>
        </authorList>
    </citation>
    <scope>NUCLEOTIDE SEQUENCE [LARGE SCALE GENOMIC DNA]</scope>
    <source>
        <tissue evidence="2">Leaf</tissue>
    </source>
</reference>
<feature type="transmembrane region" description="Helical" evidence="1">
    <location>
        <begin position="74"/>
        <end position="97"/>
    </location>
</feature>
<dbReference type="PANTHER" id="PTHR12242:SF22">
    <property type="entry name" value="OS02G0130600 PROTEIN"/>
    <property type="match status" value="1"/>
</dbReference>
<name>A0A835RQU3_VANPL</name>
<evidence type="ECO:0000313" key="3">
    <source>
        <dbReference type="Proteomes" id="UP000636800"/>
    </source>
</evidence>
<keyword evidence="1" id="KW-0812">Transmembrane</keyword>
<evidence type="ECO:0000256" key="1">
    <source>
        <dbReference type="SAM" id="Phobius"/>
    </source>
</evidence>
<proteinExistence type="predicted"/>
<feature type="transmembrane region" description="Helical" evidence="1">
    <location>
        <begin position="289"/>
        <end position="309"/>
    </location>
</feature>
<keyword evidence="1" id="KW-1133">Transmembrane helix</keyword>
<organism evidence="2 3">
    <name type="scientific">Vanilla planifolia</name>
    <name type="common">Vanilla</name>
    <dbReference type="NCBI Taxonomy" id="51239"/>
    <lineage>
        <taxon>Eukaryota</taxon>
        <taxon>Viridiplantae</taxon>
        <taxon>Streptophyta</taxon>
        <taxon>Embryophyta</taxon>
        <taxon>Tracheophyta</taxon>
        <taxon>Spermatophyta</taxon>
        <taxon>Magnoliopsida</taxon>
        <taxon>Liliopsida</taxon>
        <taxon>Asparagales</taxon>
        <taxon>Orchidaceae</taxon>
        <taxon>Vanilloideae</taxon>
        <taxon>Vanilleae</taxon>
        <taxon>Vanilla</taxon>
    </lineage>
</organism>
<accession>A0A835RQU3</accession>
<feature type="transmembrane region" description="Helical" evidence="1">
    <location>
        <begin position="12"/>
        <end position="35"/>
    </location>
</feature>
<dbReference type="PANTHER" id="PTHR12242">
    <property type="entry name" value="OS02G0130600 PROTEIN-RELATED"/>
    <property type="match status" value="1"/>
</dbReference>
<evidence type="ECO:0000313" key="2">
    <source>
        <dbReference type="EMBL" id="KAG0496611.1"/>
    </source>
</evidence>
<feature type="transmembrane region" description="Helical" evidence="1">
    <location>
        <begin position="103"/>
        <end position="124"/>
    </location>
</feature>
<dbReference type="GO" id="GO:0016020">
    <property type="term" value="C:membrane"/>
    <property type="evidence" value="ECO:0007669"/>
    <property type="project" value="TreeGrafter"/>
</dbReference>
<sequence>MGSDTTDASYWLNWRFLLCAVWVLSCMAVASVLIWRYEGSEQEGGEVGEGEHEAIGTLYEDESWRPCLTTIHPAWLLAFRGVAFSVFVALLVVNIVVDGGSILYYYTQWTFLLVTVYFGLGLLLSAKGCHQFLKNGINRTSLDAELGTYAASSNDVSANNPDRRKNPAFYDHLNSRKVAGLGGYLFQIIYQTNAGAVMLTDFVFWLVIFPFLAIKDYNIDVIQIAMHSTNVVFLLGDTTLNSLRFPWFRIAYFMLWTSIYVIFQWIIHACVSIWWPYPFLDLSLPHAPIWYFIGAVLQVPCYAVFPLIIKLKHSLLMRWFPQSCYLSS</sequence>
<gene>
    <name evidence="2" type="ORF">HPP92_001302</name>
</gene>